<comment type="caution">
    <text evidence="3">The sequence shown here is derived from an EMBL/GenBank/DDBJ whole genome shotgun (WGS) entry which is preliminary data.</text>
</comment>
<evidence type="ECO:0000256" key="1">
    <source>
        <dbReference type="SAM" id="MobiDB-lite"/>
    </source>
</evidence>
<keyword evidence="4" id="KW-1185">Reference proteome</keyword>
<gene>
    <name evidence="3" type="ORF">HCK00_18730</name>
</gene>
<evidence type="ECO:0008006" key="5">
    <source>
        <dbReference type="Google" id="ProtNLM"/>
    </source>
</evidence>
<feature type="chain" id="PRO_5045814251" description="DUF2690 domain-containing protein" evidence="2">
    <location>
        <begin position="19"/>
        <end position="165"/>
    </location>
</feature>
<feature type="signal peptide" evidence="2">
    <location>
        <begin position="1"/>
        <end position="18"/>
    </location>
</feature>
<name>A0ABX1BXZ0_9ACTN</name>
<protein>
    <recommendedName>
        <fullName evidence="5">DUF2690 domain-containing protein</fullName>
    </recommendedName>
</protein>
<reference evidence="3 4" key="1">
    <citation type="submission" date="2020-03" db="EMBL/GenBank/DDBJ databases">
        <title>WGS of actinomycetes isolated from Thailand.</title>
        <authorList>
            <person name="Thawai C."/>
        </authorList>
    </citation>
    <scope>NUCLEOTIDE SEQUENCE [LARGE SCALE GENOMIC DNA]</scope>
    <source>
        <strain evidence="3 4">PLAI 1-29</strain>
    </source>
</reference>
<organism evidence="3 4">
    <name type="scientific">Streptomyces zingiberis</name>
    <dbReference type="NCBI Taxonomy" id="2053010"/>
    <lineage>
        <taxon>Bacteria</taxon>
        <taxon>Bacillati</taxon>
        <taxon>Actinomycetota</taxon>
        <taxon>Actinomycetes</taxon>
        <taxon>Kitasatosporales</taxon>
        <taxon>Streptomycetaceae</taxon>
        <taxon>Streptomyces</taxon>
    </lineage>
</organism>
<feature type="region of interest" description="Disordered" evidence="1">
    <location>
        <begin position="19"/>
        <end position="47"/>
    </location>
</feature>
<evidence type="ECO:0000313" key="4">
    <source>
        <dbReference type="Proteomes" id="UP000695264"/>
    </source>
</evidence>
<feature type="compositionally biased region" description="Low complexity" evidence="1">
    <location>
        <begin position="19"/>
        <end position="39"/>
    </location>
</feature>
<evidence type="ECO:0000313" key="3">
    <source>
        <dbReference type="EMBL" id="NJQ02520.1"/>
    </source>
</evidence>
<keyword evidence="2" id="KW-0732">Signal</keyword>
<evidence type="ECO:0000256" key="2">
    <source>
        <dbReference type="SAM" id="SignalP"/>
    </source>
</evidence>
<accession>A0ABX1BXZ0</accession>
<dbReference type="Proteomes" id="UP000695264">
    <property type="component" value="Unassembled WGS sequence"/>
</dbReference>
<dbReference type="EMBL" id="JAATEN010000015">
    <property type="protein sequence ID" value="NJQ02520.1"/>
    <property type="molecule type" value="Genomic_DNA"/>
</dbReference>
<sequence>MAATCLAATALGTGVASAGSGPAPAPGGAPEGAAGSESGNPASARAQASGVCEDAHQIGSTAYIYRNGETIASVKQFYSPGCDENYGYAWVWKSFLDQDLRFDLTVGVWSYDREYLVGAHRAFDTHEQEFWGNPADTVAECTAAEGALSLAGEEGPYSARSSKRC</sequence>
<proteinExistence type="predicted"/>